<name>X1SUZ2_9ZZZZ</name>
<accession>X1SUZ2</accession>
<dbReference type="PANTHER" id="PTHR11461:SF211">
    <property type="entry name" value="GH10112P-RELATED"/>
    <property type="match status" value="1"/>
</dbReference>
<dbReference type="SUPFAM" id="SSF56574">
    <property type="entry name" value="Serpins"/>
    <property type="match status" value="1"/>
</dbReference>
<dbReference type="AlphaFoldDB" id="X1SUZ2"/>
<comment type="caution">
    <text evidence="2">The sequence shown here is derived from an EMBL/GenBank/DDBJ whole genome shotgun (WGS) entry which is preliminary data.</text>
</comment>
<dbReference type="EMBL" id="BARW01001005">
    <property type="protein sequence ID" value="GAI71619.1"/>
    <property type="molecule type" value="Genomic_DNA"/>
</dbReference>
<dbReference type="FunFam" id="2.10.310.10:FF:000001">
    <property type="entry name" value="Serpin family A member 1"/>
    <property type="match status" value="1"/>
</dbReference>
<dbReference type="InterPro" id="IPR042178">
    <property type="entry name" value="Serpin_sf_1"/>
</dbReference>
<dbReference type="PANTHER" id="PTHR11461">
    <property type="entry name" value="SERINE PROTEASE INHIBITOR, SERPIN"/>
    <property type="match status" value="1"/>
</dbReference>
<gene>
    <name evidence="2" type="ORF">S12H4_03537</name>
</gene>
<dbReference type="Gene3D" id="3.30.497.10">
    <property type="entry name" value="Antithrombin, subunit I, domain 2"/>
    <property type="match status" value="1"/>
</dbReference>
<feature type="non-terminal residue" evidence="2">
    <location>
        <position position="1"/>
    </location>
</feature>
<dbReference type="InterPro" id="IPR036186">
    <property type="entry name" value="Serpin_sf"/>
</dbReference>
<dbReference type="GO" id="GO:0005615">
    <property type="term" value="C:extracellular space"/>
    <property type="evidence" value="ECO:0007669"/>
    <property type="project" value="InterPro"/>
</dbReference>
<protein>
    <recommendedName>
        <fullName evidence="1">Serpin domain-containing protein</fullName>
    </recommendedName>
</protein>
<dbReference type="InterPro" id="IPR023795">
    <property type="entry name" value="Serpin_CS"/>
</dbReference>
<sequence length="93" mass="9631">TEMGMPIAFSGDADFSGMTGNRELFISGVVHKAFVAVDEAGTEAAAATAVIVPGSAPPELPVEVTIDRPFIFLIRDIDTGAILFVGRVLNPAA</sequence>
<feature type="domain" description="Serpin" evidence="1">
    <location>
        <begin position="2"/>
        <end position="91"/>
    </location>
</feature>
<dbReference type="InterPro" id="IPR023796">
    <property type="entry name" value="Serpin_dom"/>
</dbReference>
<evidence type="ECO:0000313" key="2">
    <source>
        <dbReference type="EMBL" id="GAI71619.1"/>
    </source>
</evidence>
<evidence type="ECO:0000259" key="1">
    <source>
        <dbReference type="Pfam" id="PF00079"/>
    </source>
</evidence>
<dbReference type="Gene3D" id="2.10.310.10">
    <property type="entry name" value="Serpins superfamily"/>
    <property type="match status" value="1"/>
</dbReference>
<organism evidence="2">
    <name type="scientific">marine sediment metagenome</name>
    <dbReference type="NCBI Taxonomy" id="412755"/>
    <lineage>
        <taxon>unclassified sequences</taxon>
        <taxon>metagenomes</taxon>
        <taxon>ecological metagenomes</taxon>
    </lineage>
</organism>
<dbReference type="PROSITE" id="PS00284">
    <property type="entry name" value="SERPIN"/>
    <property type="match status" value="1"/>
</dbReference>
<dbReference type="InterPro" id="IPR000215">
    <property type="entry name" value="Serpin_fam"/>
</dbReference>
<reference evidence="2" key="1">
    <citation type="journal article" date="2014" name="Front. Microbiol.">
        <title>High frequency of phylogenetically diverse reductive dehalogenase-homologous genes in deep subseafloor sedimentary metagenomes.</title>
        <authorList>
            <person name="Kawai M."/>
            <person name="Futagami T."/>
            <person name="Toyoda A."/>
            <person name="Takaki Y."/>
            <person name="Nishi S."/>
            <person name="Hori S."/>
            <person name="Arai W."/>
            <person name="Tsubouchi T."/>
            <person name="Morono Y."/>
            <person name="Uchiyama I."/>
            <person name="Ito T."/>
            <person name="Fujiyama A."/>
            <person name="Inagaki F."/>
            <person name="Takami H."/>
        </authorList>
    </citation>
    <scope>NUCLEOTIDE SEQUENCE</scope>
    <source>
        <strain evidence="2">Expedition CK06-06</strain>
    </source>
</reference>
<proteinExistence type="predicted"/>
<dbReference type="GO" id="GO:0004867">
    <property type="term" value="F:serine-type endopeptidase inhibitor activity"/>
    <property type="evidence" value="ECO:0007669"/>
    <property type="project" value="InterPro"/>
</dbReference>
<dbReference type="Pfam" id="PF00079">
    <property type="entry name" value="Serpin"/>
    <property type="match status" value="1"/>
</dbReference>